<organism evidence="5 6">
    <name type="scientific">Leptobrachium leishanense</name>
    <name type="common">Leishan spiny toad</name>
    <dbReference type="NCBI Taxonomy" id="445787"/>
    <lineage>
        <taxon>Eukaryota</taxon>
        <taxon>Metazoa</taxon>
        <taxon>Chordata</taxon>
        <taxon>Craniata</taxon>
        <taxon>Vertebrata</taxon>
        <taxon>Euteleostomi</taxon>
        <taxon>Amphibia</taxon>
        <taxon>Batrachia</taxon>
        <taxon>Anura</taxon>
        <taxon>Pelobatoidea</taxon>
        <taxon>Megophryidae</taxon>
        <taxon>Leptobrachium</taxon>
    </lineage>
</organism>
<feature type="domain" description="RRM" evidence="4">
    <location>
        <begin position="277"/>
        <end position="350"/>
    </location>
</feature>
<gene>
    <name evidence="5" type="primary">MTHFSD</name>
</gene>
<evidence type="ECO:0000256" key="1">
    <source>
        <dbReference type="ARBA" id="ARBA00015518"/>
    </source>
</evidence>
<evidence type="ECO:0000256" key="2">
    <source>
        <dbReference type="ARBA" id="ARBA00022884"/>
    </source>
</evidence>
<keyword evidence="6" id="KW-1185">Reference proteome</keyword>
<dbReference type="Gene3D" id="3.30.70.330">
    <property type="match status" value="1"/>
</dbReference>
<keyword evidence="2 3" id="KW-0694">RNA-binding</keyword>
<dbReference type="GO" id="GO:0005737">
    <property type="term" value="C:cytoplasm"/>
    <property type="evidence" value="ECO:0007669"/>
    <property type="project" value="TreeGrafter"/>
</dbReference>
<dbReference type="GO" id="GO:0003723">
    <property type="term" value="F:RNA binding"/>
    <property type="evidence" value="ECO:0007669"/>
    <property type="project" value="UniProtKB-UniRule"/>
</dbReference>
<dbReference type="PROSITE" id="PS50102">
    <property type="entry name" value="RRM"/>
    <property type="match status" value="1"/>
</dbReference>
<dbReference type="GeneTree" id="ENSGT00390000011730"/>
<name>A0A8C5QBL9_9ANUR</name>
<dbReference type="FunFam" id="3.40.50.10420:FF:000001">
    <property type="entry name" value="Methenyltetrahydrofolate synthase domain-containing protein"/>
    <property type="match status" value="1"/>
</dbReference>
<dbReference type="SUPFAM" id="SSF54928">
    <property type="entry name" value="RNA-binding domain, RBD"/>
    <property type="match status" value="1"/>
</dbReference>
<dbReference type="AlphaFoldDB" id="A0A8C5QBL9"/>
<dbReference type="PANTHER" id="PTHR13017:SF0">
    <property type="entry name" value="METHENYLTETRAHYDROFOLATE SYNTHASE DOMAIN-CONTAINING PROTEIN"/>
    <property type="match status" value="1"/>
</dbReference>
<dbReference type="Pfam" id="PF01812">
    <property type="entry name" value="5-FTHF_cyc-lig"/>
    <property type="match status" value="1"/>
</dbReference>
<protein>
    <recommendedName>
        <fullName evidence="1">Methenyltetrahydrofolate synthase domain-containing protein</fullName>
    </recommendedName>
</protein>
<dbReference type="OrthoDB" id="433414at2759"/>
<dbReference type="InterPro" id="IPR002698">
    <property type="entry name" value="FTHF_cligase"/>
</dbReference>
<evidence type="ECO:0000256" key="3">
    <source>
        <dbReference type="PROSITE-ProRule" id="PRU00176"/>
    </source>
</evidence>
<dbReference type="InterPro" id="IPR037171">
    <property type="entry name" value="NagB/RpiA_transferase-like"/>
</dbReference>
<dbReference type="PANTHER" id="PTHR13017">
    <property type="entry name" value="5-FORMYLTETRAHYDROFOLATE CYCLO-LIGASE-RELATED"/>
    <property type="match status" value="1"/>
</dbReference>
<dbReference type="InterPro" id="IPR000504">
    <property type="entry name" value="RRM_dom"/>
</dbReference>
<dbReference type="Proteomes" id="UP000694569">
    <property type="component" value="Unplaced"/>
</dbReference>
<dbReference type="InterPro" id="IPR035979">
    <property type="entry name" value="RBD_domain_sf"/>
</dbReference>
<dbReference type="SUPFAM" id="SSF100950">
    <property type="entry name" value="NagB/RpiA/CoA transferase-like"/>
    <property type="match status" value="1"/>
</dbReference>
<reference evidence="5" key="2">
    <citation type="submission" date="2025-09" db="UniProtKB">
        <authorList>
            <consortium name="Ensembl"/>
        </authorList>
    </citation>
    <scope>IDENTIFICATION</scope>
</reference>
<proteinExistence type="predicted"/>
<reference evidence="5" key="1">
    <citation type="submission" date="2025-08" db="UniProtKB">
        <authorList>
            <consortium name="Ensembl"/>
        </authorList>
    </citation>
    <scope>IDENTIFICATION</scope>
</reference>
<dbReference type="InterPro" id="IPR024185">
    <property type="entry name" value="FTHF_cligase-like_sf"/>
</dbReference>
<accession>A0A8C5QBL9</accession>
<sequence length="357" mass="40361">MEPGIRLKARYSKADIRRKVWDYLEKKDLADYPRPVHHRIPNFKGASHACENLLSMKEFSLARTVKINPDSPQKNARFLALEANKILLVPTPRLRHGLFNRITPPSRAGKNLLRICSTPQGVKEYSEPVGLDDSLKVDMVIVGSVAVSEKGWRIGKGEGYADLEYAMMATIGAVTKHTVVVSVVHDCQVLDFPEKLLGDHDLTVDYILTPTRILKTNCTRPKPQGIIWSMLTWEMMCEMPILKKLHGREKIAGKNTRLKSDRALRFDDPDSDSGDVSTLYIGNIPPTTRLGEFKEILQDRGAPALQVNWQIAYQRAFLIYPDPRQAREALRSLKGLIISTTPLWVNMARPRQSKEAD</sequence>
<evidence type="ECO:0000313" key="5">
    <source>
        <dbReference type="Ensembl" id="ENSLLEP00000034855.1"/>
    </source>
</evidence>
<dbReference type="InterPro" id="IPR012677">
    <property type="entry name" value="Nucleotide-bd_a/b_plait_sf"/>
</dbReference>
<evidence type="ECO:0000313" key="6">
    <source>
        <dbReference type="Proteomes" id="UP000694569"/>
    </source>
</evidence>
<evidence type="ECO:0000259" key="4">
    <source>
        <dbReference type="PROSITE" id="PS50102"/>
    </source>
</evidence>
<dbReference type="Gene3D" id="3.40.50.10420">
    <property type="entry name" value="NagB/RpiA/CoA transferase-like"/>
    <property type="match status" value="1"/>
</dbReference>
<dbReference type="Ensembl" id="ENSLLET00000036181.1">
    <property type="protein sequence ID" value="ENSLLEP00000034855.1"/>
    <property type="gene ID" value="ENSLLEG00000022027.1"/>
</dbReference>